<keyword evidence="4 6" id="KW-1133">Transmembrane helix</keyword>
<dbReference type="GO" id="GO:0015628">
    <property type="term" value="P:protein secretion by the type II secretion system"/>
    <property type="evidence" value="ECO:0007669"/>
    <property type="project" value="InterPro"/>
</dbReference>
<keyword evidence="5 6" id="KW-0472">Membrane</keyword>
<evidence type="ECO:0000313" key="8">
    <source>
        <dbReference type="Proteomes" id="UP000229559"/>
    </source>
</evidence>
<dbReference type="EMBL" id="PEXA01000025">
    <property type="protein sequence ID" value="PIU33294.1"/>
    <property type="molecule type" value="Genomic_DNA"/>
</dbReference>
<dbReference type="GO" id="GO:0016020">
    <property type="term" value="C:membrane"/>
    <property type="evidence" value="ECO:0007669"/>
    <property type="project" value="UniProtKB-SubCell"/>
</dbReference>
<evidence type="ECO:0000256" key="5">
    <source>
        <dbReference type="ARBA" id="ARBA00023136"/>
    </source>
</evidence>
<evidence type="ECO:0000313" key="7">
    <source>
        <dbReference type="EMBL" id="PIU33294.1"/>
    </source>
</evidence>
<dbReference type="InterPro" id="IPR012902">
    <property type="entry name" value="N_methyl_site"/>
</dbReference>
<comment type="caution">
    <text evidence="7">The sequence shown here is derived from an EMBL/GenBank/DDBJ whole genome shotgun (WGS) entry which is preliminary data.</text>
</comment>
<dbReference type="PRINTS" id="PR00885">
    <property type="entry name" value="BCTERIALGSPH"/>
</dbReference>
<sequence length="201" mass="22038">MKKKLKTKNLKMKVQRGFTMIELLIVIAVLGILAIAVLSTFNPIEQINRGRDTGSRSDSEQLLSAIDRYNANRGLWPWQDEDTDPDELTDFDSPISEDFPTGPTCSMLDNLGAERNPQCPGTDEIKEAFIARLTSTSHNDLHIYYGGGSGNSVYICFNPQSKAFSQEAATRCDNAPDDFPPGACGACPESLGKDENCICLP</sequence>
<accession>A0A2M6YQA4</accession>
<protein>
    <recommendedName>
        <fullName evidence="9">Type II secretion system protein GspG C-terminal domain-containing protein</fullName>
    </recommendedName>
</protein>
<name>A0A2M6YQA4_9BACT</name>
<dbReference type="NCBIfam" id="TIGR02532">
    <property type="entry name" value="IV_pilin_GFxxxE"/>
    <property type="match status" value="1"/>
</dbReference>
<dbReference type="Gene3D" id="3.30.700.10">
    <property type="entry name" value="Glycoprotein, Type 4 Pilin"/>
    <property type="match status" value="1"/>
</dbReference>
<evidence type="ECO:0000256" key="1">
    <source>
        <dbReference type="ARBA" id="ARBA00004167"/>
    </source>
</evidence>
<proteinExistence type="predicted"/>
<evidence type="ECO:0008006" key="9">
    <source>
        <dbReference type="Google" id="ProtNLM"/>
    </source>
</evidence>
<keyword evidence="3 6" id="KW-0812">Transmembrane</keyword>
<keyword evidence="2" id="KW-0488">Methylation</keyword>
<gene>
    <name evidence="7" type="ORF">COT04_00800</name>
</gene>
<evidence type="ECO:0000256" key="3">
    <source>
        <dbReference type="ARBA" id="ARBA00022692"/>
    </source>
</evidence>
<evidence type="ECO:0000256" key="6">
    <source>
        <dbReference type="SAM" id="Phobius"/>
    </source>
</evidence>
<dbReference type="InterPro" id="IPR045584">
    <property type="entry name" value="Pilin-like"/>
</dbReference>
<dbReference type="InterPro" id="IPR002416">
    <property type="entry name" value="T2SS_protein-GspH"/>
</dbReference>
<evidence type="ECO:0000256" key="4">
    <source>
        <dbReference type="ARBA" id="ARBA00022989"/>
    </source>
</evidence>
<dbReference type="AlphaFoldDB" id="A0A2M6YQA4"/>
<reference evidence="8" key="1">
    <citation type="submission" date="2017-09" db="EMBL/GenBank/DDBJ databases">
        <title>Depth-based differentiation of microbial function through sediment-hosted aquifers and enrichment of novel symbionts in the deep terrestrial subsurface.</title>
        <authorList>
            <person name="Probst A.J."/>
            <person name="Ladd B."/>
            <person name="Jarett J.K."/>
            <person name="Geller-Mcgrath D.E."/>
            <person name="Sieber C.M.K."/>
            <person name="Emerson J.B."/>
            <person name="Anantharaman K."/>
            <person name="Thomas B.C."/>
            <person name="Malmstrom R."/>
            <person name="Stieglmeier M."/>
            <person name="Klingl A."/>
            <person name="Woyke T."/>
            <person name="Ryan C.M."/>
            <person name="Banfield J.F."/>
        </authorList>
    </citation>
    <scope>NUCLEOTIDE SEQUENCE [LARGE SCALE GENOMIC DNA]</scope>
</reference>
<dbReference type="SUPFAM" id="SSF54523">
    <property type="entry name" value="Pili subunits"/>
    <property type="match status" value="1"/>
</dbReference>
<feature type="transmembrane region" description="Helical" evidence="6">
    <location>
        <begin position="21"/>
        <end position="41"/>
    </location>
</feature>
<dbReference type="GO" id="GO:0015627">
    <property type="term" value="C:type II protein secretion system complex"/>
    <property type="evidence" value="ECO:0007669"/>
    <property type="project" value="InterPro"/>
</dbReference>
<dbReference type="Proteomes" id="UP000229559">
    <property type="component" value="Unassembled WGS sequence"/>
</dbReference>
<comment type="subcellular location">
    <subcellularLocation>
        <location evidence="1">Membrane</location>
        <topology evidence="1">Single-pass membrane protein</topology>
    </subcellularLocation>
</comment>
<dbReference type="Pfam" id="PF07963">
    <property type="entry name" value="N_methyl"/>
    <property type="match status" value="1"/>
</dbReference>
<organism evidence="7 8">
    <name type="scientific">Candidatus Shapirobacteria bacterium CG07_land_8_20_14_0_80_39_12</name>
    <dbReference type="NCBI Taxonomy" id="1974480"/>
    <lineage>
        <taxon>Bacteria</taxon>
        <taxon>Candidatus Shapironibacteriota</taxon>
    </lineage>
</organism>
<evidence type="ECO:0000256" key="2">
    <source>
        <dbReference type="ARBA" id="ARBA00022481"/>
    </source>
</evidence>